<reference evidence="3" key="1">
    <citation type="journal article" date="2021" name="J Fungi (Basel)">
        <title>Virulence traits and population genomics of the black yeast Aureobasidium melanogenum.</title>
        <authorList>
            <person name="Cernosa A."/>
            <person name="Sun X."/>
            <person name="Gostincar C."/>
            <person name="Fang C."/>
            <person name="Gunde-Cimerman N."/>
            <person name="Song Z."/>
        </authorList>
    </citation>
    <scope>NUCLEOTIDE SEQUENCE</scope>
    <source>
        <strain evidence="3">EXF-9298</strain>
    </source>
</reference>
<dbReference type="PROSITE" id="PS51257">
    <property type="entry name" value="PROKAR_LIPOPROTEIN"/>
    <property type="match status" value="1"/>
</dbReference>
<keyword evidence="2" id="KW-1133">Transmembrane helix</keyword>
<dbReference type="Proteomes" id="UP000729357">
    <property type="component" value="Unassembled WGS sequence"/>
</dbReference>
<feature type="compositionally biased region" description="Polar residues" evidence="1">
    <location>
        <begin position="455"/>
        <end position="466"/>
    </location>
</feature>
<keyword evidence="2" id="KW-0472">Membrane</keyword>
<name>A0A9P8FB46_AURME</name>
<feature type="compositionally biased region" description="Polar residues" evidence="1">
    <location>
        <begin position="141"/>
        <end position="166"/>
    </location>
</feature>
<feature type="compositionally biased region" description="Low complexity" evidence="1">
    <location>
        <begin position="168"/>
        <end position="206"/>
    </location>
</feature>
<feature type="compositionally biased region" description="Basic and acidic residues" evidence="1">
    <location>
        <begin position="470"/>
        <end position="494"/>
    </location>
</feature>
<accession>A0A9P8FB46</accession>
<evidence type="ECO:0000256" key="2">
    <source>
        <dbReference type="SAM" id="Phobius"/>
    </source>
</evidence>
<reference evidence="3" key="2">
    <citation type="submission" date="2021-08" db="EMBL/GenBank/DDBJ databases">
        <authorList>
            <person name="Gostincar C."/>
            <person name="Sun X."/>
            <person name="Song Z."/>
            <person name="Gunde-Cimerman N."/>
        </authorList>
    </citation>
    <scope>NUCLEOTIDE SEQUENCE</scope>
    <source>
        <strain evidence="3">EXF-9298</strain>
    </source>
</reference>
<feature type="compositionally biased region" description="Basic residues" evidence="1">
    <location>
        <begin position="443"/>
        <end position="454"/>
    </location>
</feature>
<feature type="transmembrane region" description="Helical" evidence="2">
    <location>
        <begin position="15"/>
        <end position="36"/>
    </location>
</feature>
<feature type="region of interest" description="Disordered" evidence="1">
    <location>
        <begin position="423"/>
        <end position="505"/>
    </location>
</feature>
<evidence type="ECO:0000256" key="1">
    <source>
        <dbReference type="SAM" id="MobiDB-lite"/>
    </source>
</evidence>
<feature type="compositionally biased region" description="Polar residues" evidence="1">
    <location>
        <begin position="350"/>
        <end position="360"/>
    </location>
</feature>
<keyword evidence="4" id="KW-1185">Reference proteome</keyword>
<feature type="region of interest" description="Disordered" evidence="1">
    <location>
        <begin position="141"/>
        <end position="271"/>
    </location>
</feature>
<feature type="region of interest" description="Disordered" evidence="1">
    <location>
        <begin position="60"/>
        <end position="82"/>
    </location>
</feature>
<dbReference type="PANTHER" id="PTHR40623:SF2">
    <property type="entry name" value="INTEGRAL MEMBRANE PROTEIN"/>
    <property type="match status" value="1"/>
</dbReference>
<evidence type="ECO:0000313" key="4">
    <source>
        <dbReference type="Proteomes" id="UP000729357"/>
    </source>
</evidence>
<sequence>MGKVFFVGWALWEKMTFVLACLIVLTIFAGCLKLWYTHHKLRQYEKAGPQPINREKSIIRSLSMRKGPKKQKQKQKEKSAKEVMVQKRRLMDDGPNIPFGIRAIESGIEVDGVWISRNNTPAASICETSSSSMLAYRPIPQQSRQGSLTDVGMTLTNNGTETSPFNGSIASSSRQQSRALSTDRSTSIGSIGSNPPSSPEPVASSSRRYPPHSYQRYEGSSSKHFRNAHTLETRLPTGMPTDPARIVSYHSSSSGSSRGGSSGSNDLPASYLDFARPPPVHSMSGNPAFDDALQTHRMSQVAETGRLVPRSRRTGTSGDWTSSPLGASEVHNFSLRRSKTPPPPGSSSSNNTLNPFTTPVSEHHPEVEFSEPKTPALESKSRRGSGVSYRRPDPTVLRAVNSGFAVLKPGTLDAEAAAKESAQGVAYHHARARSASFEGNERRHSRKLQKKRRPSNSSHESQSSFDAASDLERGDVKYSFDQHPPSDHDIERGAQIEASGSKYKF</sequence>
<feature type="compositionally biased region" description="Polar residues" evidence="1">
    <location>
        <begin position="314"/>
        <end position="325"/>
    </location>
</feature>
<dbReference type="EMBL" id="JAHFXS010003525">
    <property type="protein sequence ID" value="KAG9968050.1"/>
    <property type="molecule type" value="Genomic_DNA"/>
</dbReference>
<dbReference type="PANTHER" id="PTHR40623">
    <property type="entry name" value="INTEGRAL MEMBRANE PROTEIN"/>
    <property type="match status" value="1"/>
</dbReference>
<comment type="caution">
    <text evidence="3">The sequence shown here is derived from an EMBL/GenBank/DDBJ whole genome shotgun (WGS) entry which is preliminary data.</text>
</comment>
<organism evidence="3 4">
    <name type="scientific">Aureobasidium melanogenum</name>
    <name type="common">Aureobasidium pullulans var. melanogenum</name>
    <dbReference type="NCBI Taxonomy" id="46634"/>
    <lineage>
        <taxon>Eukaryota</taxon>
        <taxon>Fungi</taxon>
        <taxon>Dikarya</taxon>
        <taxon>Ascomycota</taxon>
        <taxon>Pezizomycotina</taxon>
        <taxon>Dothideomycetes</taxon>
        <taxon>Dothideomycetidae</taxon>
        <taxon>Dothideales</taxon>
        <taxon>Saccotheciaceae</taxon>
        <taxon>Aureobasidium</taxon>
    </lineage>
</organism>
<gene>
    <name evidence="3" type="ORF">KCU98_g15983</name>
</gene>
<protein>
    <submittedName>
        <fullName evidence="3">Uncharacterized protein</fullName>
    </submittedName>
</protein>
<keyword evidence="2" id="KW-0812">Transmembrane</keyword>
<proteinExistence type="predicted"/>
<feature type="non-terminal residue" evidence="3">
    <location>
        <position position="505"/>
    </location>
</feature>
<dbReference type="AlphaFoldDB" id="A0A9P8FB46"/>
<feature type="region of interest" description="Disordered" evidence="1">
    <location>
        <begin position="298"/>
        <end position="394"/>
    </location>
</feature>
<evidence type="ECO:0000313" key="3">
    <source>
        <dbReference type="EMBL" id="KAG9968050.1"/>
    </source>
</evidence>
<feature type="compositionally biased region" description="Basic and acidic residues" evidence="1">
    <location>
        <begin position="361"/>
        <end position="371"/>
    </location>
</feature>